<reference evidence="1" key="1">
    <citation type="submission" date="2015-12" db="EMBL/GenBank/DDBJ databases">
        <title>Gene expression during late stages of embryo sac development: a critical building block for successful pollen-pistil interactions.</title>
        <authorList>
            <person name="Liu Y."/>
            <person name="Joly V."/>
            <person name="Sabar M."/>
            <person name="Matton D.P."/>
        </authorList>
    </citation>
    <scope>NUCLEOTIDE SEQUENCE</scope>
</reference>
<dbReference type="AlphaFoldDB" id="A0A0V0GL43"/>
<proteinExistence type="predicted"/>
<name>A0A0V0GL43_SOLCH</name>
<accession>A0A0V0GL43</accession>
<protein>
    <submittedName>
        <fullName evidence="1">Putative ovule protein</fullName>
    </submittedName>
</protein>
<sequence length="77" mass="9169">MTLFLRKFAQRKILNLRLSTTKYSLCSNLCLKCLPPKNLKLLKAVIREWNKRVYGKLKHKQKTFLSELEELDRSVCE</sequence>
<organism evidence="1">
    <name type="scientific">Solanum chacoense</name>
    <name type="common">Chaco potato</name>
    <dbReference type="NCBI Taxonomy" id="4108"/>
    <lineage>
        <taxon>Eukaryota</taxon>
        <taxon>Viridiplantae</taxon>
        <taxon>Streptophyta</taxon>
        <taxon>Embryophyta</taxon>
        <taxon>Tracheophyta</taxon>
        <taxon>Spermatophyta</taxon>
        <taxon>Magnoliopsida</taxon>
        <taxon>eudicotyledons</taxon>
        <taxon>Gunneridae</taxon>
        <taxon>Pentapetalae</taxon>
        <taxon>asterids</taxon>
        <taxon>lamiids</taxon>
        <taxon>Solanales</taxon>
        <taxon>Solanaceae</taxon>
        <taxon>Solanoideae</taxon>
        <taxon>Solaneae</taxon>
        <taxon>Solanum</taxon>
    </lineage>
</organism>
<dbReference type="EMBL" id="GEDG01036033">
    <property type="protein sequence ID" value="JAP08916.1"/>
    <property type="molecule type" value="Transcribed_RNA"/>
</dbReference>
<evidence type="ECO:0000313" key="1">
    <source>
        <dbReference type="EMBL" id="JAP08916.1"/>
    </source>
</evidence>